<reference evidence="2" key="1">
    <citation type="journal article" date="2023" name="Plant J.">
        <title>The genome of the king protea, Protea cynaroides.</title>
        <authorList>
            <person name="Chang J."/>
            <person name="Duong T.A."/>
            <person name="Schoeman C."/>
            <person name="Ma X."/>
            <person name="Roodt D."/>
            <person name="Barker N."/>
            <person name="Li Z."/>
            <person name="Van de Peer Y."/>
            <person name="Mizrachi E."/>
        </authorList>
    </citation>
    <scope>NUCLEOTIDE SEQUENCE</scope>
    <source>
        <tissue evidence="2">Young leaves</tissue>
    </source>
</reference>
<organism evidence="2 3">
    <name type="scientific">Protea cynaroides</name>
    <dbReference type="NCBI Taxonomy" id="273540"/>
    <lineage>
        <taxon>Eukaryota</taxon>
        <taxon>Viridiplantae</taxon>
        <taxon>Streptophyta</taxon>
        <taxon>Embryophyta</taxon>
        <taxon>Tracheophyta</taxon>
        <taxon>Spermatophyta</taxon>
        <taxon>Magnoliopsida</taxon>
        <taxon>Proteales</taxon>
        <taxon>Proteaceae</taxon>
        <taxon>Protea</taxon>
    </lineage>
</organism>
<name>A0A9Q0L3B9_9MAGN</name>
<dbReference type="AlphaFoldDB" id="A0A9Q0L3B9"/>
<sequence length="110" mass="11709">MHVDSSEEALSGPVAKGIADSYDNEQKSSSHAIGADEVPTAAAPQAKASGFTELQGLLVDACSLVAALDDHQCSLQTKLDSHKRRMLQNITRVKKCVISLEQRFIASEAA</sequence>
<evidence type="ECO:0000256" key="1">
    <source>
        <dbReference type="SAM" id="MobiDB-lite"/>
    </source>
</evidence>
<feature type="region of interest" description="Disordered" evidence="1">
    <location>
        <begin position="1"/>
        <end position="39"/>
    </location>
</feature>
<protein>
    <submittedName>
        <fullName evidence="2">Uncharacterized protein</fullName>
    </submittedName>
</protein>
<dbReference type="EMBL" id="JAMYWD010000001">
    <property type="protein sequence ID" value="KAJ4981241.1"/>
    <property type="molecule type" value="Genomic_DNA"/>
</dbReference>
<comment type="caution">
    <text evidence="2">The sequence shown here is derived from an EMBL/GenBank/DDBJ whole genome shotgun (WGS) entry which is preliminary data.</text>
</comment>
<accession>A0A9Q0L3B9</accession>
<evidence type="ECO:0000313" key="2">
    <source>
        <dbReference type="EMBL" id="KAJ4981241.1"/>
    </source>
</evidence>
<proteinExistence type="predicted"/>
<gene>
    <name evidence="2" type="ORF">NE237_032078</name>
</gene>
<evidence type="ECO:0000313" key="3">
    <source>
        <dbReference type="Proteomes" id="UP001141806"/>
    </source>
</evidence>
<dbReference type="Proteomes" id="UP001141806">
    <property type="component" value="Unassembled WGS sequence"/>
</dbReference>
<keyword evidence="3" id="KW-1185">Reference proteome</keyword>